<evidence type="ECO:0000256" key="2">
    <source>
        <dbReference type="SAM" id="MobiDB-lite"/>
    </source>
</evidence>
<keyword evidence="5" id="KW-1185">Reference proteome</keyword>
<dbReference type="Pfam" id="PF14223">
    <property type="entry name" value="Retrotran_gag_2"/>
    <property type="match status" value="1"/>
</dbReference>
<feature type="compositionally biased region" description="Polar residues" evidence="2">
    <location>
        <begin position="144"/>
        <end position="158"/>
    </location>
</feature>
<accession>A0A4Y2GEF4</accession>
<organism evidence="4 5">
    <name type="scientific">Araneus ventricosus</name>
    <name type="common">Orbweaver spider</name>
    <name type="synonym">Epeira ventricosa</name>
    <dbReference type="NCBI Taxonomy" id="182803"/>
    <lineage>
        <taxon>Eukaryota</taxon>
        <taxon>Metazoa</taxon>
        <taxon>Ecdysozoa</taxon>
        <taxon>Arthropoda</taxon>
        <taxon>Chelicerata</taxon>
        <taxon>Arachnida</taxon>
        <taxon>Araneae</taxon>
        <taxon>Araneomorphae</taxon>
        <taxon>Entelegynae</taxon>
        <taxon>Araneoidea</taxon>
        <taxon>Araneidae</taxon>
        <taxon>Araneus</taxon>
    </lineage>
</organism>
<evidence type="ECO:0000256" key="1">
    <source>
        <dbReference type="PROSITE-ProRule" id="PRU00047"/>
    </source>
</evidence>
<keyword evidence="1" id="KW-0863">Zinc-finger</keyword>
<keyword evidence="1" id="KW-0862">Zinc</keyword>
<dbReference type="EMBL" id="BGPR01098992">
    <property type="protein sequence ID" value="GBM51166.1"/>
    <property type="molecule type" value="Genomic_DNA"/>
</dbReference>
<keyword evidence="1" id="KW-0479">Metal-binding</keyword>
<dbReference type="GO" id="GO:0008270">
    <property type="term" value="F:zinc ion binding"/>
    <property type="evidence" value="ECO:0007669"/>
    <property type="project" value="UniProtKB-KW"/>
</dbReference>
<gene>
    <name evidence="4" type="ORF">AVEN_258481_1</name>
</gene>
<proteinExistence type="predicted"/>
<dbReference type="SUPFAM" id="SSF57756">
    <property type="entry name" value="Retrovirus zinc finger-like domains"/>
    <property type="match status" value="1"/>
</dbReference>
<feature type="region of interest" description="Disordered" evidence="2">
    <location>
        <begin position="137"/>
        <end position="185"/>
    </location>
</feature>
<evidence type="ECO:0000259" key="3">
    <source>
        <dbReference type="PROSITE" id="PS50158"/>
    </source>
</evidence>
<dbReference type="GO" id="GO:0003676">
    <property type="term" value="F:nucleic acid binding"/>
    <property type="evidence" value="ECO:0007669"/>
    <property type="project" value="InterPro"/>
</dbReference>
<name>A0A4Y2GEF4_ARAVE</name>
<protein>
    <recommendedName>
        <fullName evidence="3">CCHC-type domain-containing protein</fullName>
    </recommendedName>
</protein>
<evidence type="ECO:0000313" key="4">
    <source>
        <dbReference type="EMBL" id="GBM51166.1"/>
    </source>
</evidence>
<dbReference type="Proteomes" id="UP000499080">
    <property type="component" value="Unassembled WGS sequence"/>
</dbReference>
<comment type="caution">
    <text evidence="4">The sequence shown here is derived from an EMBL/GenBank/DDBJ whole genome shotgun (WGS) entry which is preliminary data.</text>
</comment>
<dbReference type="InterPro" id="IPR036875">
    <property type="entry name" value="Znf_CCHC_sf"/>
</dbReference>
<dbReference type="PROSITE" id="PS50158">
    <property type="entry name" value="ZF_CCHC"/>
    <property type="match status" value="1"/>
</dbReference>
<sequence>MQLFSEFLACKILPGENISLFAAKLSRLQEKLKGINHPIDEDYMCFQLLRYLPSRYDSIVQSILRWSDDKFKFNEIQLQLVAEESRLQVRASDNNEEHIEAHSISSSRKSLVCFHCNRSGHFRNKCPELQKKVPAVSSGFDRIPSTSQDCGRSLSDTFPPSPSRNNQQRTRRRTKIQNPNPSSHDRKITVAVEGVTIPIEGKGIVYLRFGHRILKFGEVMHSSKLNRNLISGPRLDEKCVVFEGGKGELHVKENGQLFFKAFLRYVLFVVNHNIPNRETSGF</sequence>
<reference evidence="4 5" key="1">
    <citation type="journal article" date="2019" name="Sci. Rep.">
        <title>Orb-weaving spider Araneus ventricosus genome elucidates the spidroin gene catalogue.</title>
        <authorList>
            <person name="Kono N."/>
            <person name="Nakamura H."/>
            <person name="Ohtoshi R."/>
            <person name="Moran D.A.P."/>
            <person name="Shinohara A."/>
            <person name="Yoshida Y."/>
            <person name="Fujiwara M."/>
            <person name="Mori M."/>
            <person name="Tomita M."/>
            <person name="Arakawa K."/>
        </authorList>
    </citation>
    <scope>NUCLEOTIDE SEQUENCE [LARGE SCALE GENOMIC DNA]</scope>
</reference>
<feature type="domain" description="CCHC-type" evidence="3">
    <location>
        <begin position="113"/>
        <end position="128"/>
    </location>
</feature>
<dbReference type="InterPro" id="IPR001878">
    <property type="entry name" value="Znf_CCHC"/>
</dbReference>
<dbReference type="Gene3D" id="4.10.60.10">
    <property type="entry name" value="Zinc finger, CCHC-type"/>
    <property type="match status" value="1"/>
</dbReference>
<evidence type="ECO:0000313" key="5">
    <source>
        <dbReference type="Proteomes" id="UP000499080"/>
    </source>
</evidence>
<dbReference type="AlphaFoldDB" id="A0A4Y2GEF4"/>